<dbReference type="InterPro" id="IPR042047">
    <property type="entry name" value="SleB_dom1"/>
</dbReference>
<dbReference type="Pfam" id="PF07486">
    <property type="entry name" value="Hydrolase_2"/>
    <property type="match status" value="1"/>
</dbReference>
<dbReference type="EMBL" id="JAQAGZ010000004">
    <property type="protein sequence ID" value="MCZ8512252.1"/>
    <property type="molecule type" value="Genomic_DNA"/>
</dbReference>
<keyword evidence="4" id="KW-0378">Hydrolase</keyword>
<dbReference type="Proteomes" id="UP001527882">
    <property type="component" value="Unassembled WGS sequence"/>
</dbReference>
<keyword evidence="5" id="KW-1185">Reference proteome</keyword>
<dbReference type="GO" id="GO:0016787">
    <property type="term" value="F:hydrolase activity"/>
    <property type="evidence" value="ECO:0007669"/>
    <property type="project" value="UniProtKB-KW"/>
</dbReference>
<dbReference type="Gene3D" id="1.10.10.2520">
    <property type="entry name" value="Cell wall hydrolase SleB, domain 1"/>
    <property type="match status" value="1"/>
</dbReference>
<name>A0ABT4Q5W2_9BACL</name>
<reference evidence="4 5" key="1">
    <citation type="submission" date="2022-12" db="EMBL/GenBank/DDBJ databases">
        <title>Draft genome sequence of Paenibacillus sp. dW9.</title>
        <authorList>
            <person name="Choi E.-W."/>
            <person name="Kim D.-U."/>
        </authorList>
    </citation>
    <scope>NUCLEOTIDE SEQUENCE [LARGE SCALE GENOMIC DNA]</scope>
    <source>
        <strain evidence="5">dW9</strain>
    </source>
</reference>
<dbReference type="SUPFAM" id="SSF47090">
    <property type="entry name" value="PGBD-like"/>
    <property type="match status" value="1"/>
</dbReference>
<feature type="signal peptide" evidence="1">
    <location>
        <begin position="1"/>
        <end position="22"/>
    </location>
</feature>
<dbReference type="Gene3D" id="1.10.101.10">
    <property type="entry name" value="PGBD-like superfamily/PGBD"/>
    <property type="match status" value="1"/>
</dbReference>
<accession>A0ABT4Q5W2</accession>
<proteinExistence type="predicted"/>
<evidence type="ECO:0000313" key="5">
    <source>
        <dbReference type="Proteomes" id="UP001527882"/>
    </source>
</evidence>
<evidence type="ECO:0000259" key="3">
    <source>
        <dbReference type="Pfam" id="PF07486"/>
    </source>
</evidence>
<evidence type="ECO:0000259" key="2">
    <source>
        <dbReference type="Pfam" id="PF01471"/>
    </source>
</evidence>
<dbReference type="Gene3D" id="6.20.240.60">
    <property type="match status" value="1"/>
</dbReference>
<dbReference type="InterPro" id="IPR011105">
    <property type="entry name" value="Cell_wall_hydrolase_SleB"/>
</dbReference>
<feature type="chain" id="PRO_5045249805" evidence="1">
    <location>
        <begin position="23"/>
        <end position="215"/>
    </location>
</feature>
<dbReference type="InterPro" id="IPR036365">
    <property type="entry name" value="PGBD-like_sf"/>
</dbReference>
<keyword evidence="1" id="KW-0732">Signal</keyword>
<sequence length="215" mass="23243">MVNKTALFFSLCACTAAGWGNAAKASASPATQGTQSEQVLELQERLSSIGYLKARLTGFYGSGTAEAVRRFQKDNRLSPDGEADRETVDKLKQKSVLPKNGALEHLAKIIYAEARGESYTGQVAIGAVVLNRVQSPLFPDSIPEVILQPRQFSAVEDGQFGLTPDKTAYQAAKDALNGVDPTNGALFYYNPKLTSSAWSMARPKLKSIGNHIFTR</sequence>
<feature type="domain" description="Cell wall hydrolase SleB" evidence="3">
    <location>
        <begin position="116"/>
        <end position="213"/>
    </location>
</feature>
<dbReference type="RefSeq" id="WP_269880668.1">
    <property type="nucleotide sequence ID" value="NZ_JAQAGZ010000004.1"/>
</dbReference>
<protein>
    <submittedName>
        <fullName evidence="4">Cell wall hydrolase</fullName>
    </submittedName>
</protein>
<evidence type="ECO:0000256" key="1">
    <source>
        <dbReference type="SAM" id="SignalP"/>
    </source>
</evidence>
<evidence type="ECO:0000313" key="4">
    <source>
        <dbReference type="EMBL" id="MCZ8512252.1"/>
    </source>
</evidence>
<gene>
    <name evidence="4" type="ORF">O9H85_07380</name>
</gene>
<dbReference type="InterPro" id="IPR002477">
    <property type="entry name" value="Peptidoglycan-bd-like"/>
</dbReference>
<comment type="caution">
    <text evidence="4">The sequence shown here is derived from an EMBL/GenBank/DDBJ whole genome shotgun (WGS) entry which is preliminary data.</text>
</comment>
<dbReference type="InterPro" id="IPR036366">
    <property type="entry name" value="PGBDSf"/>
</dbReference>
<organism evidence="4 5">
    <name type="scientific">Paenibacillus gyeongsangnamensis</name>
    <dbReference type="NCBI Taxonomy" id="3388067"/>
    <lineage>
        <taxon>Bacteria</taxon>
        <taxon>Bacillati</taxon>
        <taxon>Bacillota</taxon>
        <taxon>Bacilli</taxon>
        <taxon>Bacillales</taxon>
        <taxon>Paenibacillaceae</taxon>
        <taxon>Paenibacillus</taxon>
    </lineage>
</organism>
<dbReference type="Pfam" id="PF01471">
    <property type="entry name" value="PG_binding_1"/>
    <property type="match status" value="1"/>
</dbReference>
<feature type="domain" description="Peptidoglycan binding-like" evidence="2">
    <location>
        <begin position="36"/>
        <end position="91"/>
    </location>
</feature>